<dbReference type="HOGENOM" id="CLU_2480746_0_0_10"/>
<organism evidence="2 3">
    <name type="scientific">Hoylesella marshii DSM 16973 = JCM 13450</name>
    <dbReference type="NCBI Taxonomy" id="862515"/>
    <lineage>
        <taxon>Bacteria</taxon>
        <taxon>Pseudomonadati</taxon>
        <taxon>Bacteroidota</taxon>
        <taxon>Bacteroidia</taxon>
        <taxon>Bacteroidales</taxon>
        <taxon>Prevotellaceae</taxon>
        <taxon>Hoylesella</taxon>
    </lineage>
</organism>
<dbReference type="Proteomes" id="UP000004394">
    <property type="component" value="Unassembled WGS sequence"/>
</dbReference>
<evidence type="ECO:0000313" key="2">
    <source>
        <dbReference type="EMBL" id="EFM01583.1"/>
    </source>
</evidence>
<reference evidence="2" key="1">
    <citation type="submission" date="2010-07" db="EMBL/GenBank/DDBJ databases">
        <authorList>
            <person name="Muzny D."/>
            <person name="Qin X."/>
            <person name="Deng J."/>
            <person name="Jiang H."/>
            <person name="Liu Y."/>
            <person name="Qu J."/>
            <person name="Song X.-Z."/>
            <person name="Zhang L."/>
            <person name="Thornton R."/>
            <person name="Coyle M."/>
            <person name="Francisco L."/>
            <person name="Jackson L."/>
            <person name="Javaid M."/>
            <person name="Korchina V."/>
            <person name="Kovar C."/>
            <person name="Mata R."/>
            <person name="Mathew T."/>
            <person name="Ngo R."/>
            <person name="Nguyen L."/>
            <person name="Nguyen N."/>
            <person name="Okwuonu G."/>
            <person name="Ongeri F."/>
            <person name="Pham C."/>
            <person name="Simmons D."/>
            <person name="Wilczek-Boney K."/>
            <person name="Hale W."/>
            <person name="Jakkamsetti A."/>
            <person name="Pham P."/>
            <person name="Ruth R."/>
            <person name="San Lucas F."/>
            <person name="Warren J."/>
            <person name="Zhang J."/>
            <person name="Zhao Z."/>
            <person name="Zhou C."/>
            <person name="Zhu D."/>
            <person name="Lee S."/>
            <person name="Bess C."/>
            <person name="Blankenburg K."/>
            <person name="Forbes L."/>
            <person name="Fu Q."/>
            <person name="Gubbala S."/>
            <person name="Hirani K."/>
            <person name="Jayaseelan J.C."/>
            <person name="Lara F."/>
            <person name="Munidasa M."/>
            <person name="Palculict T."/>
            <person name="Patil S."/>
            <person name="Pu L.-L."/>
            <person name="Saada N."/>
            <person name="Tang L."/>
            <person name="Weissenberger G."/>
            <person name="Zhu Y."/>
            <person name="Hemphill L."/>
            <person name="Shang Y."/>
            <person name="Youmans B."/>
            <person name="Ayvaz T."/>
            <person name="Ross M."/>
            <person name="Santibanez J."/>
            <person name="Aqrawi P."/>
            <person name="Gross S."/>
            <person name="Joshi V."/>
            <person name="Fowler G."/>
            <person name="Nazareth L."/>
            <person name="Reid J."/>
            <person name="Worley K."/>
            <person name="Petrosino J."/>
            <person name="Highlander S."/>
            <person name="Gibbs R."/>
        </authorList>
    </citation>
    <scope>NUCLEOTIDE SEQUENCE [LARGE SCALE GENOMIC DNA]</scope>
    <source>
        <strain evidence="2">DSM 16973</strain>
    </source>
</reference>
<keyword evidence="3" id="KW-1185">Reference proteome</keyword>
<feature type="compositionally biased region" description="Basic and acidic residues" evidence="1">
    <location>
        <begin position="61"/>
        <end position="71"/>
    </location>
</feature>
<sequence>MIEIKHKQQNDAPKKREDHPELYDERMELLDTIHEMVEQEVVKHIGSVRAPQDSVRQQKPPPDKAKPDRPPVRGVRKWLQWLSDYLI</sequence>
<feature type="region of interest" description="Disordered" evidence="1">
    <location>
        <begin position="1"/>
        <end position="22"/>
    </location>
</feature>
<evidence type="ECO:0000313" key="3">
    <source>
        <dbReference type="Proteomes" id="UP000004394"/>
    </source>
</evidence>
<dbReference type="BioCyc" id="PMAR862515-HMP:GMOO-1441-MONOMER"/>
<proteinExistence type="predicted"/>
<accession>E0NTB6</accession>
<protein>
    <submittedName>
        <fullName evidence="2">Uncharacterized protein</fullName>
    </submittedName>
</protein>
<dbReference type="STRING" id="862515.HMPREF0658_1418"/>
<comment type="caution">
    <text evidence="2">The sequence shown here is derived from an EMBL/GenBank/DDBJ whole genome shotgun (WGS) entry which is preliminary data.</text>
</comment>
<name>E0NTB6_9BACT</name>
<dbReference type="AlphaFoldDB" id="E0NTB6"/>
<gene>
    <name evidence="2" type="ORF">HMPREF0658_1418</name>
</gene>
<evidence type="ECO:0000256" key="1">
    <source>
        <dbReference type="SAM" id="MobiDB-lite"/>
    </source>
</evidence>
<feature type="region of interest" description="Disordered" evidence="1">
    <location>
        <begin position="46"/>
        <end position="72"/>
    </location>
</feature>
<dbReference type="RefSeq" id="WP_006949519.1">
    <property type="nucleotide sequence ID" value="NZ_BAJI01000033.1"/>
</dbReference>
<dbReference type="EMBL" id="AEEI01000049">
    <property type="protein sequence ID" value="EFM01583.1"/>
    <property type="molecule type" value="Genomic_DNA"/>
</dbReference>